<evidence type="ECO:0000256" key="1">
    <source>
        <dbReference type="ARBA" id="ARBA00023277"/>
    </source>
</evidence>
<dbReference type="OrthoDB" id="9762614at2"/>
<dbReference type="GO" id="GO:0016301">
    <property type="term" value="F:kinase activity"/>
    <property type="evidence" value="ECO:0007669"/>
    <property type="project" value="UniProtKB-KW"/>
</dbReference>
<evidence type="ECO:0000313" key="6">
    <source>
        <dbReference type="Proteomes" id="UP000011134"/>
    </source>
</evidence>
<dbReference type="CDD" id="cd02955">
    <property type="entry name" value="SSP411"/>
    <property type="match status" value="1"/>
</dbReference>
<dbReference type="GO" id="GO:0004553">
    <property type="term" value="F:hydrolase activity, hydrolyzing O-glycosyl compounds"/>
    <property type="evidence" value="ECO:0007669"/>
    <property type="project" value="InterPro"/>
</dbReference>
<keyword evidence="5" id="KW-0418">Kinase</keyword>
<keyword evidence="5" id="KW-0808">Transferase</keyword>
<dbReference type="GO" id="GO:0000272">
    <property type="term" value="P:polysaccharide catabolic process"/>
    <property type="evidence" value="ECO:0007669"/>
    <property type="project" value="UniProtKB-KW"/>
</dbReference>
<dbReference type="PATRIC" id="fig|1056511.3.peg.3505"/>
<dbReference type="SUPFAM" id="SSF48208">
    <property type="entry name" value="Six-hairpin glycosidases"/>
    <property type="match status" value="1"/>
</dbReference>
<organism evidence="5 6">
    <name type="scientific">Photobacterium marinum</name>
    <dbReference type="NCBI Taxonomy" id="1056511"/>
    <lineage>
        <taxon>Bacteria</taxon>
        <taxon>Pseudomonadati</taxon>
        <taxon>Pseudomonadota</taxon>
        <taxon>Gammaproteobacteria</taxon>
        <taxon>Vibrionales</taxon>
        <taxon>Vibrionaceae</taxon>
        <taxon>Photobacterium</taxon>
    </lineage>
</organism>
<feature type="domain" description="Glycoside hydrolase family 9" evidence="3">
    <location>
        <begin position="409"/>
        <end position="558"/>
    </location>
</feature>
<dbReference type="SUPFAM" id="SSF52833">
    <property type="entry name" value="Thioredoxin-like"/>
    <property type="match status" value="1"/>
</dbReference>
<dbReference type="RefSeq" id="WP_007467987.1">
    <property type="nucleotide sequence ID" value="NZ_AMZO01000025.1"/>
</dbReference>
<name>L8JB10_9GAMM</name>
<dbReference type="AlphaFoldDB" id="L8JB10"/>
<keyword evidence="1" id="KW-0119">Carbohydrate metabolism</keyword>
<evidence type="ECO:0000256" key="2">
    <source>
        <dbReference type="ARBA" id="ARBA00023326"/>
    </source>
</evidence>
<comment type="caution">
    <text evidence="5">The sequence shown here is derived from an EMBL/GenBank/DDBJ whole genome shotgun (WGS) entry which is preliminary data.</text>
</comment>
<accession>L8JB10</accession>
<dbReference type="Pfam" id="PF03190">
    <property type="entry name" value="Thioredox_DsbH"/>
    <property type="match status" value="1"/>
</dbReference>
<dbReference type="EMBL" id="AMZO01000025">
    <property type="protein sequence ID" value="ELR64617.1"/>
    <property type="molecule type" value="Genomic_DNA"/>
</dbReference>
<keyword evidence="2" id="KW-0624">Polysaccharide degradation</keyword>
<evidence type="ECO:0000313" key="5">
    <source>
        <dbReference type="EMBL" id="ELR64617.1"/>
    </source>
</evidence>
<feature type="domain" description="Spermatogenesis-associated protein 20-like TRX" evidence="4">
    <location>
        <begin position="26"/>
        <end position="186"/>
    </location>
</feature>
<evidence type="ECO:0000259" key="3">
    <source>
        <dbReference type="Pfam" id="PF00759"/>
    </source>
</evidence>
<dbReference type="PIRSF" id="PIRSF006402">
    <property type="entry name" value="UCP006402_thioredoxin"/>
    <property type="match status" value="1"/>
</dbReference>
<dbReference type="PANTHER" id="PTHR42899:SF1">
    <property type="entry name" value="SPERMATOGENESIS-ASSOCIATED PROTEIN 20"/>
    <property type="match status" value="1"/>
</dbReference>
<reference evidence="5 6" key="1">
    <citation type="submission" date="2012-12" db="EMBL/GenBank/DDBJ databases">
        <title>Genome Assembly of Photobacterium sp. AK15.</title>
        <authorList>
            <person name="Khatri I."/>
            <person name="Vaidya B."/>
            <person name="Srinivas T.N.R."/>
            <person name="Subramanian S."/>
            <person name="Pinnaka A."/>
        </authorList>
    </citation>
    <scope>NUCLEOTIDE SEQUENCE [LARGE SCALE GENOMIC DNA]</scope>
    <source>
        <strain evidence="5 6">AK15</strain>
    </source>
</reference>
<dbReference type="InterPro" id="IPR036249">
    <property type="entry name" value="Thioredoxin-like_sf"/>
</dbReference>
<dbReference type="InterPro" id="IPR024705">
    <property type="entry name" value="Ssp411"/>
</dbReference>
<gene>
    <name evidence="5" type="ORF">C942_02430</name>
</gene>
<dbReference type="Proteomes" id="UP000011134">
    <property type="component" value="Unassembled WGS sequence"/>
</dbReference>
<protein>
    <submittedName>
        <fullName evidence="5">Thymidylate kinase</fullName>
    </submittedName>
</protein>
<dbReference type="PANTHER" id="PTHR42899">
    <property type="entry name" value="SPERMATOGENESIS-ASSOCIATED PROTEIN 20"/>
    <property type="match status" value="1"/>
</dbReference>
<dbReference type="Gene3D" id="1.50.10.10">
    <property type="match status" value="2"/>
</dbReference>
<keyword evidence="6" id="KW-1185">Reference proteome</keyword>
<proteinExistence type="predicted"/>
<sequence>MAEHHPEIPSEDELKKLPPDGGGYWNRLVFEQSPYLLQHAANPVDWYPWSDEAFEKAKSEDKPIFLSIGYATCHWCHVMERESFEDTEVAALLNRDFVAIKVDREERPDIDQLHMAACQSMTGGGGWPLNCVLTPEGQVFYATTYLPKQGQYGRPGMMELIPTIALAWQKQRDVLLNGAIQLNKQLQALSGVSAAGVLDENIEHQAYLWFEQTFDPEHGGFGDAPKFPLPHQYFFLLRYWYRTGQRQALSMVEESLQAMRLGGLFDHIGYGFHRYSTDNCWLVPHFEKMLYDQSLLLMAYSEAYAATGNEFYKQTAEEVVEYLKSRMLHPDGGFFSAEDADSEGEEGKFYIWRYEELKAVLEESELTWLEQHYCIFPQGNYVDEVSGRMTGANILHLSMHPLVSADKKGKVDHDKATPECWRNQWQLIRQKLYQHRERREHPLLDDKVLSDWNGLTIAALARCSLLIDSSDCLEMARKAFEFIRLNLVDENSHLMKRYRNGNAGLPAHLDDYASLIWAALELHQATLNNDYLQQALNWTEMAVDKFWDSDNHGFYFTEANTDLAVRAKEIYDGAIPSGNAVMARNLAFLYRLTGESRWQTKFNKLIAAFAPQLNRYPAGYTLLLTAVDLMNSPGQHLLFSGAGVAEDILRPLKGKYLPNTLWLAVNDKDRVQGGKNTAVPASFKLSFSGNEPVLCFCQDSACELPITGRDNILSRLNKLVAENRISGNSDAC</sequence>
<dbReference type="InterPro" id="IPR012341">
    <property type="entry name" value="6hp_glycosidase-like_sf"/>
</dbReference>
<dbReference type="InterPro" id="IPR004879">
    <property type="entry name" value="Ssp411-like_TRX"/>
</dbReference>
<dbReference type="InterPro" id="IPR001701">
    <property type="entry name" value="Glyco_hydro_9"/>
</dbReference>
<dbReference type="Gene3D" id="3.40.30.10">
    <property type="entry name" value="Glutaredoxin"/>
    <property type="match status" value="1"/>
</dbReference>
<dbReference type="InterPro" id="IPR008928">
    <property type="entry name" value="6-hairpin_glycosidase_sf"/>
</dbReference>
<evidence type="ECO:0000259" key="4">
    <source>
        <dbReference type="Pfam" id="PF03190"/>
    </source>
</evidence>
<dbReference type="Pfam" id="PF00759">
    <property type="entry name" value="Glyco_hydro_9"/>
    <property type="match status" value="1"/>
</dbReference>